<dbReference type="RefSeq" id="WP_220207773.1">
    <property type="nucleotide sequence ID" value="NZ_BNJK01000001.1"/>
</dbReference>
<accession>A0A8J3N698</accession>
<feature type="domain" description="ABC transporter" evidence="5">
    <location>
        <begin position="1"/>
        <end position="216"/>
    </location>
</feature>
<keyword evidence="1" id="KW-0813">Transport</keyword>
<dbReference type="PROSITE" id="PS50893">
    <property type="entry name" value="ABC_TRANSPORTER_2"/>
    <property type="match status" value="1"/>
</dbReference>
<dbReference type="GO" id="GO:0016887">
    <property type="term" value="F:ATP hydrolysis activity"/>
    <property type="evidence" value="ECO:0007669"/>
    <property type="project" value="InterPro"/>
</dbReference>
<evidence type="ECO:0000256" key="2">
    <source>
        <dbReference type="ARBA" id="ARBA00022741"/>
    </source>
</evidence>
<sequence length="347" mass="38820">MKGLNLEIDSGKLVCLLGSSGCGKTTTLRMIAGFLTPDAGRILLDDVPIIDIPPEKRPTAMVFQQYALWPHMDVFSNIAFGLQVRKVSRQAIRERVHEVLKLVRLEGYEHSYPAQLSGGQQQRVALARALVLEPKVLLLDEPLSNLDTKLREQVREEIREIQQRVGITTVFVTHDQDEALSISDRVAVLEAGYLEQYAVPTTLYKEPATVYVASFIGAMNLYSGQLKEQGVEIDGTFIPCQQFSAHAKGNVTIAVRPEDVYIVNDEQEGAAATVAQQITRGHYQELVLTAPFGNVRAFVSNDIAIQERVHYMFRRVLIYQDSKLVQEHVEDKDIVSSPISLKRYPSS</sequence>
<evidence type="ECO:0000256" key="1">
    <source>
        <dbReference type="ARBA" id="ARBA00022448"/>
    </source>
</evidence>
<evidence type="ECO:0000256" key="4">
    <source>
        <dbReference type="ARBA" id="ARBA00066388"/>
    </source>
</evidence>
<dbReference type="SUPFAM" id="SSF50331">
    <property type="entry name" value="MOP-like"/>
    <property type="match status" value="1"/>
</dbReference>
<dbReference type="GO" id="GO:0015418">
    <property type="term" value="F:ABC-type quaternary ammonium compound transporting activity"/>
    <property type="evidence" value="ECO:0007669"/>
    <property type="project" value="UniProtKB-EC"/>
</dbReference>
<dbReference type="GO" id="GO:0005524">
    <property type="term" value="F:ATP binding"/>
    <property type="evidence" value="ECO:0007669"/>
    <property type="project" value="UniProtKB-KW"/>
</dbReference>
<dbReference type="InterPro" id="IPR003593">
    <property type="entry name" value="AAA+_ATPase"/>
</dbReference>
<evidence type="ECO:0000313" key="7">
    <source>
        <dbReference type="Proteomes" id="UP000597444"/>
    </source>
</evidence>
<dbReference type="InterPro" id="IPR050093">
    <property type="entry name" value="ABC_SmlMolc_Importer"/>
</dbReference>
<dbReference type="SMART" id="SM00382">
    <property type="entry name" value="AAA"/>
    <property type="match status" value="1"/>
</dbReference>
<dbReference type="InterPro" id="IPR008995">
    <property type="entry name" value="Mo/tungstate-bd_C_term_dom"/>
</dbReference>
<protein>
    <recommendedName>
        <fullName evidence="4">ABC-type quaternary amine transporter</fullName>
        <ecNumber evidence="4">7.6.2.9</ecNumber>
    </recommendedName>
</protein>
<name>A0A8J3N698_9CHLR</name>
<dbReference type="PANTHER" id="PTHR42781">
    <property type="entry name" value="SPERMIDINE/PUTRESCINE IMPORT ATP-BINDING PROTEIN POTA"/>
    <property type="match status" value="1"/>
</dbReference>
<keyword evidence="7" id="KW-1185">Reference proteome</keyword>
<dbReference type="InterPro" id="IPR027417">
    <property type="entry name" value="P-loop_NTPase"/>
</dbReference>
<dbReference type="Pfam" id="PF00005">
    <property type="entry name" value="ABC_tran"/>
    <property type="match status" value="1"/>
</dbReference>
<dbReference type="Proteomes" id="UP000597444">
    <property type="component" value="Unassembled WGS sequence"/>
</dbReference>
<comment type="caution">
    <text evidence="6">The sequence shown here is derived from an EMBL/GenBank/DDBJ whole genome shotgun (WGS) entry which is preliminary data.</text>
</comment>
<gene>
    <name evidence="6" type="ORF">KSF_072430</name>
</gene>
<dbReference type="EC" id="7.6.2.9" evidence="4"/>
<dbReference type="InterPro" id="IPR003439">
    <property type="entry name" value="ABC_transporter-like_ATP-bd"/>
</dbReference>
<dbReference type="PROSITE" id="PS00211">
    <property type="entry name" value="ABC_TRANSPORTER_1"/>
    <property type="match status" value="1"/>
</dbReference>
<dbReference type="EMBL" id="BNJK01000001">
    <property type="protein sequence ID" value="GHO97195.1"/>
    <property type="molecule type" value="Genomic_DNA"/>
</dbReference>
<dbReference type="PANTHER" id="PTHR42781:SF4">
    <property type="entry name" value="SPERMIDINE_PUTRESCINE IMPORT ATP-BINDING PROTEIN POTA"/>
    <property type="match status" value="1"/>
</dbReference>
<evidence type="ECO:0000259" key="5">
    <source>
        <dbReference type="PROSITE" id="PS50893"/>
    </source>
</evidence>
<dbReference type="AlphaFoldDB" id="A0A8J3N698"/>
<keyword evidence="2" id="KW-0547">Nucleotide-binding</keyword>
<organism evidence="6 7">
    <name type="scientific">Reticulibacter mediterranei</name>
    <dbReference type="NCBI Taxonomy" id="2778369"/>
    <lineage>
        <taxon>Bacteria</taxon>
        <taxon>Bacillati</taxon>
        <taxon>Chloroflexota</taxon>
        <taxon>Ktedonobacteria</taxon>
        <taxon>Ktedonobacterales</taxon>
        <taxon>Reticulibacteraceae</taxon>
        <taxon>Reticulibacter</taxon>
    </lineage>
</organism>
<dbReference type="SUPFAM" id="SSF52540">
    <property type="entry name" value="P-loop containing nucleoside triphosphate hydrolases"/>
    <property type="match status" value="1"/>
</dbReference>
<reference evidence="6" key="1">
    <citation type="submission" date="2020-10" db="EMBL/GenBank/DDBJ databases">
        <title>Taxonomic study of unclassified bacteria belonging to the class Ktedonobacteria.</title>
        <authorList>
            <person name="Yabe S."/>
            <person name="Wang C.M."/>
            <person name="Zheng Y."/>
            <person name="Sakai Y."/>
            <person name="Cavaletti L."/>
            <person name="Monciardini P."/>
            <person name="Donadio S."/>
        </authorList>
    </citation>
    <scope>NUCLEOTIDE SEQUENCE</scope>
    <source>
        <strain evidence="6">ID150040</strain>
    </source>
</reference>
<dbReference type="Gene3D" id="2.40.50.100">
    <property type="match status" value="1"/>
</dbReference>
<keyword evidence="3" id="KW-0067">ATP-binding</keyword>
<dbReference type="Gene3D" id="3.40.50.300">
    <property type="entry name" value="P-loop containing nucleotide triphosphate hydrolases"/>
    <property type="match status" value="1"/>
</dbReference>
<evidence type="ECO:0000313" key="6">
    <source>
        <dbReference type="EMBL" id="GHO97195.1"/>
    </source>
</evidence>
<dbReference type="FunFam" id="3.40.50.300:FF:000425">
    <property type="entry name" value="Probable ABC transporter, ATP-binding subunit"/>
    <property type="match status" value="1"/>
</dbReference>
<evidence type="ECO:0000256" key="3">
    <source>
        <dbReference type="ARBA" id="ARBA00022840"/>
    </source>
</evidence>
<proteinExistence type="predicted"/>
<dbReference type="InterPro" id="IPR017871">
    <property type="entry name" value="ABC_transporter-like_CS"/>
</dbReference>